<accession>A0AAD7ARI5</accession>
<gene>
    <name evidence="1" type="ORF">DFH08DRAFT_797540</name>
</gene>
<organism evidence="1 2">
    <name type="scientific">Mycena albidolilacea</name>
    <dbReference type="NCBI Taxonomy" id="1033008"/>
    <lineage>
        <taxon>Eukaryota</taxon>
        <taxon>Fungi</taxon>
        <taxon>Dikarya</taxon>
        <taxon>Basidiomycota</taxon>
        <taxon>Agaricomycotina</taxon>
        <taxon>Agaricomycetes</taxon>
        <taxon>Agaricomycetidae</taxon>
        <taxon>Agaricales</taxon>
        <taxon>Marasmiineae</taxon>
        <taxon>Mycenaceae</taxon>
        <taxon>Mycena</taxon>
    </lineage>
</organism>
<evidence type="ECO:0000313" key="1">
    <source>
        <dbReference type="EMBL" id="KAJ7366601.1"/>
    </source>
</evidence>
<comment type="caution">
    <text evidence="1">The sequence shown here is derived from an EMBL/GenBank/DDBJ whole genome shotgun (WGS) entry which is preliminary data.</text>
</comment>
<proteinExistence type="predicted"/>
<keyword evidence="2" id="KW-1185">Reference proteome</keyword>
<sequence length="298" mass="32999">MTVMEYWWEECLDRSCEGNSVFAGLGLPVHGTDAMESSVLAGLDYLKYWFEVTHRRNDPVHGMSGICHKEVLRTCKAKYLVNALVKVVSTLPKALVGIQLSSYVESETAKYDQPTTTSVRIRTNKYNVAWPLPRAISAKQVSIWETAQAGKMATRSLSKCALATKVDPFKTSASFDPSPTIHPSHNQTIPIFNLQCRQFQIAPKLSNIPSNLKPHTQLSVWAPSPLTAPPPPLPPWLTNPAPMTIDVTLKREPGSSGAPWDLCLLRVPTHSTLAQHISEYPDRQQVDGKVGKWSSTIT</sequence>
<protein>
    <submittedName>
        <fullName evidence="1">Uncharacterized protein</fullName>
    </submittedName>
</protein>
<dbReference type="EMBL" id="JARIHO010000002">
    <property type="protein sequence ID" value="KAJ7366601.1"/>
    <property type="molecule type" value="Genomic_DNA"/>
</dbReference>
<reference evidence="1" key="1">
    <citation type="submission" date="2023-03" db="EMBL/GenBank/DDBJ databases">
        <title>Massive genome expansion in bonnet fungi (Mycena s.s.) driven by repeated elements and novel gene families across ecological guilds.</title>
        <authorList>
            <consortium name="Lawrence Berkeley National Laboratory"/>
            <person name="Harder C.B."/>
            <person name="Miyauchi S."/>
            <person name="Viragh M."/>
            <person name="Kuo A."/>
            <person name="Thoen E."/>
            <person name="Andreopoulos B."/>
            <person name="Lu D."/>
            <person name="Skrede I."/>
            <person name="Drula E."/>
            <person name="Henrissat B."/>
            <person name="Morin E."/>
            <person name="Kohler A."/>
            <person name="Barry K."/>
            <person name="LaButti K."/>
            <person name="Morin E."/>
            <person name="Salamov A."/>
            <person name="Lipzen A."/>
            <person name="Mereny Z."/>
            <person name="Hegedus B."/>
            <person name="Baldrian P."/>
            <person name="Stursova M."/>
            <person name="Weitz H."/>
            <person name="Taylor A."/>
            <person name="Grigoriev I.V."/>
            <person name="Nagy L.G."/>
            <person name="Martin F."/>
            <person name="Kauserud H."/>
        </authorList>
    </citation>
    <scope>NUCLEOTIDE SEQUENCE</scope>
    <source>
        <strain evidence="1">CBHHK002</strain>
    </source>
</reference>
<dbReference type="AlphaFoldDB" id="A0AAD7ARI5"/>
<evidence type="ECO:0000313" key="2">
    <source>
        <dbReference type="Proteomes" id="UP001218218"/>
    </source>
</evidence>
<dbReference type="Proteomes" id="UP001218218">
    <property type="component" value="Unassembled WGS sequence"/>
</dbReference>
<name>A0AAD7ARI5_9AGAR</name>